<dbReference type="RefSeq" id="WP_381350431.1">
    <property type="nucleotide sequence ID" value="NZ_JBHMCY010000096.1"/>
</dbReference>
<evidence type="ECO:0000313" key="4">
    <source>
        <dbReference type="Proteomes" id="UP001589709"/>
    </source>
</evidence>
<dbReference type="SMART" id="SM00198">
    <property type="entry name" value="SCP"/>
    <property type="match status" value="1"/>
</dbReference>
<evidence type="ECO:0000256" key="1">
    <source>
        <dbReference type="SAM" id="SignalP"/>
    </source>
</evidence>
<dbReference type="Proteomes" id="UP001589709">
    <property type="component" value="Unassembled WGS sequence"/>
</dbReference>
<dbReference type="PANTHER" id="PTHR10334">
    <property type="entry name" value="CYSTEINE-RICH SECRETORY PROTEIN-RELATED"/>
    <property type="match status" value="1"/>
</dbReference>
<dbReference type="Pfam" id="PF00188">
    <property type="entry name" value="CAP"/>
    <property type="match status" value="1"/>
</dbReference>
<protein>
    <submittedName>
        <fullName evidence="3">CAP family protein</fullName>
    </submittedName>
</protein>
<accession>A0ABV5NBL0</accession>
<sequence length="207" mass="21861">MKATRHLLAAVVLAGAAIMPAPALARAAAPAPVSQAPDGRPPLPDATDEAFNQECLAAHNSYRARHGAPPLSLDDAAVAHAVQRAQAASANDGVTTPPGPGSKGYGENRYWFAAYEDEPATCEEAVRLWYEARWTGGYDWDRPGYSPDTGTFTQVVWKDTDVLGCGRAAGRVPGEEAYQTYIVCGYGPAGNIIGRFRDNVGAPTGDM</sequence>
<feature type="chain" id="PRO_5046751287" evidence="1">
    <location>
        <begin position="26"/>
        <end position="207"/>
    </location>
</feature>
<comment type="caution">
    <text evidence="3">The sequence shown here is derived from an EMBL/GenBank/DDBJ whole genome shotgun (WGS) entry which is preliminary data.</text>
</comment>
<dbReference type="InterPro" id="IPR034113">
    <property type="entry name" value="SCP_GAPR1-like"/>
</dbReference>
<feature type="signal peptide" evidence="1">
    <location>
        <begin position="1"/>
        <end position="25"/>
    </location>
</feature>
<keyword evidence="1" id="KW-0732">Signal</keyword>
<organism evidence="3 4">
    <name type="scientific">Streptomyces cinereospinus</name>
    <dbReference type="NCBI Taxonomy" id="285561"/>
    <lineage>
        <taxon>Bacteria</taxon>
        <taxon>Bacillati</taxon>
        <taxon>Actinomycetota</taxon>
        <taxon>Actinomycetes</taxon>
        <taxon>Kitasatosporales</taxon>
        <taxon>Streptomycetaceae</taxon>
        <taxon>Streptomyces</taxon>
    </lineage>
</organism>
<gene>
    <name evidence="3" type="ORF">ACFF45_32230</name>
</gene>
<evidence type="ECO:0000259" key="2">
    <source>
        <dbReference type="SMART" id="SM00198"/>
    </source>
</evidence>
<dbReference type="PRINTS" id="PR00837">
    <property type="entry name" value="V5TPXLIKE"/>
</dbReference>
<dbReference type="InterPro" id="IPR014044">
    <property type="entry name" value="CAP_dom"/>
</dbReference>
<dbReference type="CDD" id="cd05382">
    <property type="entry name" value="CAP_GAPR1-like"/>
    <property type="match status" value="1"/>
</dbReference>
<dbReference type="InterPro" id="IPR035940">
    <property type="entry name" value="CAP_sf"/>
</dbReference>
<dbReference type="EMBL" id="JBHMCY010000096">
    <property type="protein sequence ID" value="MFB9467229.1"/>
    <property type="molecule type" value="Genomic_DNA"/>
</dbReference>
<name>A0ABV5NBL0_9ACTN</name>
<feature type="domain" description="SCP" evidence="2">
    <location>
        <begin position="50"/>
        <end position="194"/>
    </location>
</feature>
<dbReference type="InterPro" id="IPR001283">
    <property type="entry name" value="CRISP-related"/>
</dbReference>
<dbReference type="SUPFAM" id="SSF55797">
    <property type="entry name" value="PR-1-like"/>
    <property type="match status" value="1"/>
</dbReference>
<dbReference type="Gene3D" id="3.40.33.10">
    <property type="entry name" value="CAP"/>
    <property type="match status" value="1"/>
</dbReference>
<evidence type="ECO:0000313" key="3">
    <source>
        <dbReference type="EMBL" id="MFB9467229.1"/>
    </source>
</evidence>
<proteinExistence type="predicted"/>
<keyword evidence="4" id="KW-1185">Reference proteome</keyword>
<reference evidence="3 4" key="1">
    <citation type="submission" date="2024-09" db="EMBL/GenBank/DDBJ databases">
        <authorList>
            <person name="Sun Q."/>
            <person name="Mori K."/>
        </authorList>
    </citation>
    <scope>NUCLEOTIDE SEQUENCE [LARGE SCALE GENOMIC DNA]</scope>
    <source>
        <strain evidence="3 4">JCM 6917</strain>
    </source>
</reference>